<dbReference type="STRING" id="92835.RS81_00894"/>
<accession>A0A0M2HG78</accession>
<dbReference type="Gene3D" id="3.40.50.80">
    <property type="entry name" value="Nucleotide-binding domain of ferredoxin-NADP reductase (FNR) module"/>
    <property type="match status" value="1"/>
</dbReference>
<evidence type="ECO:0000313" key="2">
    <source>
        <dbReference type="EMBL" id="KJL43289.1"/>
    </source>
</evidence>
<dbReference type="InterPro" id="IPR007037">
    <property type="entry name" value="SIP_rossman_dom"/>
</dbReference>
<dbReference type="AlphaFoldDB" id="A0A0M2HG78"/>
<dbReference type="OrthoDB" id="5123323at2"/>
<gene>
    <name evidence="2" type="primary">viuB_2</name>
    <name evidence="2" type="ORF">RS81_00894</name>
</gene>
<evidence type="ECO:0000259" key="1">
    <source>
        <dbReference type="Pfam" id="PF04954"/>
    </source>
</evidence>
<dbReference type="PANTHER" id="PTHR30157">
    <property type="entry name" value="FERRIC REDUCTASE, NADPH-DEPENDENT"/>
    <property type="match status" value="1"/>
</dbReference>
<dbReference type="PANTHER" id="PTHR30157:SF0">
    <property type="entry name" value="NADPH-DEPENDENT FERRIC-CHELATE REDUCTASE"/>
    <property type="match status" value="1"/>
</dbReference>
<reference evidence="2 3" key="1">
    <citation type="submission" date="2015-02" db="EMBL/GenBank/DDBJ databases">
        <title>Draft genome sequences of ten Microbacterium spp. with emphasis on heavy metal contaminated environments.</title>
        <authorList>
            <person name="Corretto E."/>
        </authorList>
    </citation>
    <scope>NUCLEOTIDE SEQUENCE [LARGE SCALE GENOMIC DNA]</scope>
    <source>
        <strain evidence="2 3">DSM 12510</strain>
    </source>
</reference>
<protein>
    <submittedName>
        <fullName evidence="2">Vibriobactin utilization protein ViuB</fullName>
    </submittedName>
</protein>
<proteinExistence type="predicted"/>
<dbReference type="InterPro" id="IPR039261">
    <property type="entry name" value="FNR_nucleotide-bd"/>
</dbReference>
<feature type="domain" description="SIP-like Rossmann fold" evidence="1">
    <location>
        <begin position="14"/>
        <end position="116"/>
    </location>
</feature>
<keyword evidence="3" id="KW-1185">Reference proteome</keyword>
<dbReference type="InterPro" id="IPR039374">
    <property type="entry name" value="SIP_fam"/>
</dbReference>
<dbReference type="RefSeq" id="WP_052682418.1">
    <property type="nucleotide sequence ID" value="NZ_BAAAUP010000003.1"/>
</dbReference>
<dbReference type="Pfam" id="PF04954">
    <property type="entry name" value="SIP"/>
    <property type="match status" value="1"/>
</dbReference>
<evidence type="ECO:0000313" key="3">
    <source>
        <dbReference type="Proteomes" id="UP000033956"/>
    </source>
</evidence>
<dbReference type="Proteomes" id="UP000033956">
    <property type="component" value="Unassembled WGS sequence"/>
</dbReference>
<name>A0A0M2HG78_9MICO</name>
<comment type="caution">
    <text evidence="2">The sequence shown here is derived from an EMBL/GenBank/DDBJ whole genome shotgun (WGS) entry which is preliminary data.</text>
</comment>
<sequence>MASDSRRSDPAVPAHFLIAGDLSDLPLLRRLLERLPVDAYGQVFIEVSAAFQVIDLPSPPEMTVTWLVGDTSPLSPPRGELAARAVVAWVSEWMPEERDAHTAPYVMWIGCSTSTVMDRLYDRLGDRLDHLHLHHRHHD</sequence>
<dbReference type="EMBL" id="JYIZ01000038">
    <property type="protein sequence ID" value="KJL43289.1"/>
    <property type="molecule type" value="Genomic_DNA"/>
</dbReference>
<organism evidence="2 3">
    <name type="scientific">Microbacterium terrae</name>
    <dbReference type="NCBI Taxonomy" id="69369"/>
    <lineage>
        <taxon>Bacteria</taxon>
        <taxon>Bacillati</taxon>
        <taxon>Actinomycetota</taxon>
        <taxon>Actinomycetes</taxon>
        <taxon>Micrococcales</taxon>
        <taxon>Microbacteriaceae</taxon>
        <taxon>Microbacterium</taxon>
    </lineage>
</organism>
<dbReference type="PATRIC" id="fig|92835.4.peg.912"/>